<name>A0A1R1Y5B9_9FUNG</name>
<keyword evidence="2" id="KW-1185">Reference proteome</keyword>
<reference evidence="1 2" key="1">
    <citation type="submission" date="2017-01" db="EMBL/GenBank/DDBJ databases">
        <authorList>
            <person name="Mah S.A."/>
            <person name="Swanson W.J."/>
            <person name="Moy G.W."/>
            <person name="Vacquier V.D."/>
        </authorList>
    </citation>
    <scope>NUCLEOTIDE SEQUENCE [LARGE SCALE GENOMIC DNA]</scope>
    <source>
        <strain evidence="1 2">GSMNP</strain>
    </source>
</reference>
<dbReference type="Proteomes" id="UP000187283">
    <property type="component" value="Unassembled WGS sequence"/>
</dbReference>
<comment type="caution">
    <text evidence="1">The sequence shown here is derived from an EMBL/GenBank/DDBJ whole genome shotgun (WGS) entry which is preliminary data.</text>
</comment>
<gene>
    <name evidence="1" type="ORF">AYI70_g3039</name>
</gene>
<dbReference type="STRING" id="133412.A0A1R1Y5B9"/>
<protein>
    <submittedName>
        <fullName evidence="1">Uncharacterized protein</fullName>
    </submittedName>
</protein>
<proteinExistence type="predicted"/>
<evidence type="ECO:0000313" key="2">
    <source>
        <dbReference type="Proteomes" id="UP000187283"/>
    </source>
</evidence>
<accession>A0A1R1Y5B9</accession>
<sequence>MDLYNSESILNKCNKVTTPIKENRFSPYRRILPRITPVSESSNTNIDFQNNISRTQPSDLDLINSLKAEIDDINFIIKKEEDANTNIENESKQPFNFKTDANTILGRSLINNIQKEYPDEYKSLGISSIEQEDIKPFIKPAAKVASCDDNSLRKDSERFEESRIVKPIFKYAQTNSSVHTSGILRGLIKRKPLHGFKSRYKLYGIENKINRVLNKMKECNFTCNDFDNFDQFRYYNFLTMSIVDGCTWSAIEKDLFFQGLTKFGFDVESIQKFVGSSKTVPQISNYLDYLEKGYLITLAESPDLLEPPLEQYSIQSTLDEIIAEEMHSIEEAEHEDLEFNNNNNPIEENRFMLTSSGRNSLEFFNSDRAYKILNHVYGNKNCLVIKSTWKEFHSLLESFLRKIISNLAINYGSIDSEKGARIDDSKVIETLDLMGIESSLQPYFNRILEKKLISEADLNSILFDDNETTLEKE</sequence>
<dbReference type="AlphaFoldDB" id="A0A1R1Y5B9"/>
<dbReference type="EMBL" id="LSSN01000822">
    <property type="protein sequence ID" value="OMJ22177.1"/>
    <property type="molecule type" value="Genomic_DNA"/>
</dbReference>
<dbReference type="OrthoDB" id="2240312at2759"/>
<evidence type="ECO:0000313" key="1">
    <source>
        <dbReference type="EMBL" id="OMJ22177.1"/>
    </source>
</evidence>
<organism evidence="1 2">
    <name type="scientific">Smittium culicis</name>
    <dbReference type="NCBI Taxonomy" id="133412"/>
    <lineage>
        <taxon>Eukaryota</taxon>
        <taxon>Fungi</taxon>
        <taxon>Fungi incertae sedis</taxon>
        <taxon>Zoopagomycota</taxon>
        <taxon>Kickxellomycotina</taxon>
        <taxon>Harpellomycetes</taxon>
        <taxon>Harpellales</taxon>
        <taxon>Legeriomycetaceae</taxon>
        <taxon>Smittium</taxon>
    </lineage>
</organism>